<dbReference type="InterPro" id="IPR053218">
    <property type="entry name" value="Pathogen-related_defense"/>
</dbReference>
<sequence length="218" mass="25061">MAAPSLDKYRDYLSEEELKNTTWKFGPPNYDAVNKLFEEGRAQEWPVGSLEEKLQRLLFSFEMELVHKANPDECKSVDTKKFLLSVNGRKDVTWEEIAKRGGSYNVFLETKLPEKFRVYDPEKETAESALKIFMAAFPRGFAGEILEVYSGPPVMAFKYRHWAYMEGPFKEYPATGRLVEFFGVVTLTVDEKTNKLVRMNTYLDPGQFYEGLLGASSD</sequence>
<dbReference type="Gene3D" id="3.10.450.50">
    <property type="match status" value="1"/>
</dbReference>
<dbReference type="PANTHER" id="PTHR31723">
    <property type="entry name" value="PATHOGENESIS-RELATED FAMILY PROTEIN"/>
    <property type="match status" value="1"/>
</dbReference>
<dbReference type="PANTHER" id="PTHR31723:SF10">
    <property type="entry name" value="PATHOGEN-RELATED PROTEIN"/>
    <property type="match status" value="1"/>
</dbReference>
<dbReference type="SUPFAM" id="SSF54427">
    <property type="entry name" value="NTF2-like"/>
    <property type="match status" value="1"/>
</dbReference>
<gene>
    <name evidence="1" type="ORF">OLC1_LOCUS22135</name>
</gene>
<dbReference type="Proteomes" id="UP001161247">
    <property type="component" value="Chromosome 8"/>
</dbReference>
<accession>A0AAV1E7K5</accession>
<reference evidence="1" key="1">
    <citation type="submission" date="2023-03" db="EMBL/GenBank/DDBJ databases">
        <authorList>
            <person name="Julca I."/>
        </authorList>
    </citation>
    <scope>NUCLEOTIDE SEQUENCE</scope>
</reference>
<evidence type="ECO:0000313" key="2">
    <source>
        <dbReference type="Proteomes" id="UP001161247"/>
    </source>
</evidence>
<evidence type="ECO:0000313" key="1">
    <source>
        <dbReference type="EMBL" id="CAI9115659.1"/>
    </source>
</evidence>
<dbReference type="AlphaFoldDB" id="A0AAV1E7K5"/>
<protein>
    <submittedName>
        <fullName evidence="1">OLC1v1016628C11</fullName>
    </submittedName>
</protein>
<organism evidence="1 2">
    <name type="scientific">Oldenlandia corymbosa var. corymbosa</name>
    <dbReference type="NCBI Taxonomy" id="529605"/>
    <lineage>
        <taxon>Eukaryota</taxon>
        <taxon>Viridiplantae</taxon>
        <taxon>Streptophyta</taxon>
        <taxon>Embryophyta</taxon>
        <taxon>Tracheophyta</taxon>
        <taxon>Spermatophyta</taxon>
        <taxon>Magnoliopsida</taxon>
        <taxon>eudicotyledons</taxon>
        <taxon>Gunneridae</taxon>
        <taxon>Pentapetalae</taxon>
        <taxon>asterids</taxon>
        <taxon>lamiids</taxon>
        <taxon>Gentianales</taxon>
        <taxon>Rubiaceae</taxon>
        <taxon>Rubioideae</taxon>
        <taxon>Spermacoceae</taxon>
        <taxon>Hedyotis-Oldenlandia complex</taxon>
        <taxon>Oldenlandia</taxon>
    </lineage>
</organism>
<name>A0AAV1E7K5_OLDCO</name>
<proteinExistence type="predicted"/>
<keyword evidence="2" id="KW-1185">Reference proteome</keyword>
<dbReference type="EMBL" id="OX459125">
    <property type="protein sequence ID" value="CAI9115659.1"/>
    <property type="molecule type" value="Genomic_DNA"/>
</dbReference>
<dbReference type="InterPro" id="IPR032710">
    <property type="entry name" value="NTF2-like_dom_sf"/>
</dbReference>